<evidence type="ECO:0000313" key="8">
    <source>
        <dbReference type="Proteomes" id="UP001498771"/>
    </source>
</evidence>
<dbReference type="PIRSF" id="PIRSF000193">
    <property type="entry name" value="Pyrrol-5-carb_rd"/>
    <property type="match status" value="1"/>
</dbReference>
<dbReference type="PANTHER" id="PTHR11645">
    <property type="entry name" value="PYRROLINE-5-CARBOXYLATE REDUCTASE"/>
    <property type="match status" value="1"/>
</dbReference>
<dbReference type="GeneID" id="90038201"/>
<dbReference type="InterPro" id="IPR000304">
    <property type="entry name" value="Pyrroline-COOH_reductase"/>
</dbReference>
<comment type="caution">
    <text evidence="7">The sequence shown here is derived from an EMBL/GenBank/DDBJ whole genome shotgun (WGS) entry which is preliminary data.</text>
</comment>
<evidence type="ECO:0000259" key="5">
    <source>
        <dbReference type="Pfam" id="PF03807"/>
    </source>
</evidence>
<name>A0ABR1F5C6_9ASCO</name>
<dbReference type="HAMAP" id="MF_01925">
    <property type="entry name" value="P5C_reductase"/>
    <property type="match status" value="1"/>
</dbReference>
<gene>
    <name evidence="7" type="ORF">BZA70DRAFT_278962</name>
</gene>
<proteinExistence type="inferred from homology"/>
<dbReference type="InterPro" id="IPR028939">
    <property type="entry name" value="P5C_Rdtase_cat_N"/>
</dbReference>
<comment type="pathway">
    <text evidence="4">Amino-acid biosynthesis; L-proline biosynthesis; L-proline from L-glutamate 5-semialdehyde: step 1/1.</text>
</comment>
<dbReference type="EC" id="1.5.1.2" evidence="4"/>
<reference evidence="7 8" key="1">
    <citation type="submission" date="2024-03" db="EMBL/GenBank/DDBJ databases">
        <title>Genome-scale model development and genomic sequencing of the oleaginous clade Lipomyces.</title>
        <authorList>
            <consortium name="Lawrence Berkeley National Laboratory"/>
            <person name="Czajka J.J."/>
            <person name="Han Y."/>
            <person name="Kim J."/>
            <person name="Mondo S.J."/>
            <person name="Hofstad B.A."/>
            <person name="Robles A."/>
            <person name="Haridas S."/>
            <person name="Riley R."/>
            <person name="LaButti K."/>
            <person name="Pangilinan J."/>
            <person name="Andreopoulos W."/>
            <person name="Lipzen A."/>
            <person name="Yan J."/>
            <person name="Wang M."/>
            <person name="Ng V."/>
            <person name="Grigoriev I.V."/>
            <person name="Spatafora J.W."/>
            <person name="Magnuson J.K."/>
            <person name="Baker S.E."/>
            <person name="Pomraning K.R."/>
        </authorList>
    </citation>
    <scope>NUCLEOTIDE SEQUENCE [LARGE SCALE GENOMIC DNA]</scope>
    <source>
        <strain evidence="7 8">Phaff 52-87</strain>
    </source>
</reference>
<dbReference type="InterPro" id="IPR036291">
    <property type="entry name" value="NAD(P)-bd_dom_sf"/>
</dbReference>
<evidence type="ECO:0000259" key="6">
    <source>
        <dbReference type="Pfam" id="PF14748"/>
    </source>
</evidence>
<dbReference type="InterPro" id="IPR053790">
    <property type="entry name" value="P5CR-like_CS"/>
</dbReference>
<dbReference type="SUPFAM" id="SSF51735">
    <property type="entry name" value="NAD(P)-binding Rossmann-fold domains"/>
    <property type="match status" value="1"/>
</dbReference>
<dbReference type="Gene3D" id="1.10.3730.10">
    <property type="entry name" value="ProC C-terminal domain-like"/>
    <property type="match status" value="1"/>
</dbReference>
<keyword evidence="4" id="KW-0641">Proline biosynthesis</keyword>
<protein>
    <recommendedName>
        <fullName evidence="4">Pyrroline-5-carboxylate reductase</fullName>
        <ecNumber evidence="4">1.5.1.2</ecNumber>
    </recommendedName>
</protein>
<dbReference type="Proteomes" id="UP001498771">
    <property type="component" value="Unassembled WGS sequence"/>
</dbReference>
<organism evidence="7 8">
    <name type="scientific">Myxozyma melibiosi</name>
    <dbReference type="NCBI Taxonomy" id="54550"/>
    <lineage>
        <taxon>Eukaryota</taxon>
        <taxon>Fungi</taxon>
        <taxon>Dikarya</taxon>
        <taxon>Ascomycota</taxon>
        <taxon>Saccharomycotina</taxon>
        <taxon>Lipomycetes</taxon>
        <taxon>Lipomycetales</taxon>
        <taxon>Lipomycetaceae</taxon>
        <taxon>Myxozyma</taxon>
    </lineage>
</organism>
<dbReference type="Pfam" id="PF03807">
    <property type="entry name" value="F420_oxidored"/>
    <property type="match status" value="1"/>
</dbReference>
<comment type="similarity">
    <text evidence="1 4">Belongs to the pyrroline-5-carboxylate reductase family.</text>
</comment>
<dbReference type="PANTHER" id="PTHR11645:SF0">
    <property type="entry name" value="PYRROLINE-5-CARBOXYLATE REDUCTASE 3"/>
    <property type="match status" value="1"/>
</dbReference>
<accession>A0ABR1F5C6</accession>
<evidence type="ECO:0000313" key="7">
    <source>
        <dbReference type="EMBL" id="KAK7205049.1"/>
    </source>
</evidence>
<dbReference type="InterPro" id="IPR029036">
    <property type="entry name" value="P5CR_dimer"/>
</dbReference>
<evidence type="ECO:0000256" key="3">
    <source>
        <dbReference type="ARBA" id="ARBA00023002"/>
    </source>
</evidence>
<feature type="domain" description="Pyrroline-5-carboxylate reductase catalytic N-terminal" evidence="5">
    <location>
        <begin position="14"/>
        <end position="121"/>
    </location>
</feature>
<dbReference type="InterPro" id="IPR008927">
    <property type="entry name" value="6-PGluconate_DH-like_C_sf"/>
</dbReference>
<dbReference type="RefSeq" id="XP_064768082.1">
    <property type="nucleotide sequence ID" value="XM_064912689.1"/>
</dbReference>
<feature type="domain" description="Pyrroline-5-carboxylate reductase dimerisation" evidence="6">
    <location>
        <begin position="198"/>
        <end position="299"/>
    </location>
</feature>
<dbReference type="NCBIfam" id="TIGR00112">
    <property type="entry name" value="proC"/>
    <property type="match status" value="1"/>
</dbReference>
<sequence>MPIQELAIKNNYTLCMLACGTMGSAVLSGVLDSLSSAASTAADVPVPAKFIACVKRQESADRITATYGGKVEVALHAHAKAVAESDVVILGCKPQLAEEILSSKGMEEALRGKLLISVLAGTTIKQIQDIVGNDTIVVRAMPNTPCKIRQGMTVISFPTPSSPSSSSVDLLKLTPSPSLKPTIQWIFSQIGRAVFLEEKHLDACTALSGSGPAFACVMLEAMTDGGVMMGLPFAVAQELAAQTMQGAARMVLDGNHPAQIRNSVSTPGGCTIGGLLVMEDGKIRSTIARSIQEATNIASSLGKKK</sequence>
<keyword evidence="8" id="KW-1185">Reference proteome</keyword>
<dbReference type="EMBL" id="JBBJBU010000006">
    <property type="protein sequence ID" value="KAK7205049.1"/>
    <property type="molecule type" value="Genomic_DNA"/>
</dbReference>
<evidence type="ECO:0000256" key="1">
    <source>
        <dbReference type="ARBA" id="ARBA00005525"/>
    </source>
</evidence>
<evidence type="ECO:0000256" key="2">
    <source>
        <dbReference type="ARBA" id="ARBA00022857"/>
    </source>
</evidence>
<keyword evidence="3 4" id="KW-0560">Oxidoreductase</keyword>
<keyword evidence="2 4" id="KW-0521">NADP</keyword>
<dbReference type="SUPFAM" id="SSF48179">
    <property type="entry name" value="6-phosphogluconate dehydrogenase C-terminal domain-like"/>
    <property type="match status" value="1"/>
</dbReference>
<dbReference type="PROSITE" id="PS00521">
    <property type="entry name" value="P5CR"/>
    <property type="match status" value="1"/>
</dbReference>
<dbReference type="Pfam" id="PF14748">
    <property type="entry name" value="P5CR_dimer"/>
    <property type="match status" value="1"/>
</dbReference>
<evidence type="ECO:0000256" key="4">
    <source>
        <dbReference type="RuleBase" id="RU003903"/>
    </source>
</evidence>
<keyword evidence="4" id="KW-0028">Amino-acid biosynthesis</keyword>
<comment type="catalytic activity">
    <reaction evidence="4">
        <text>L-proline + NADP(+) = (S)-1-pyrroline-5-carboxylate + NADPH + 2 H(+)</text>
        <dbReference type="Rhea" id="RHEA:14109"/>
        <dbReference type="ChEBI" id="CHEBI:15378"/>
        <dbReference type="ChEBI" id="CHEBI:17388"/>
        <dbReference type="ChEBI" id="CHEBI:57783"/>
        <dbReference type="ChEBI" id="CHEBI:58349"/>
        <dbReference type="ChEBI" id="CHEBI:60039"/>
        <dbReference type="EC" id="1.5.1.2"/>
    </reaction>
</comment>
<dbReference type="Gene3D" id="3.40.50.720">
    <property type="entry name" value="NAD(P)-binding Rossmann-like Domain"/>
    <property type="match status" value="1"/>
</dbReference>